<comment type="subcellular location">
    <subcellularLocation>
        <location evidence="1">Cell membrane</location>
        <topology evidence="1">Multi-pass membrane protein</topology>
    </subcellularLocation>
</comment>
<keyword evidence="7 10" id="KW-1133">Transmembrane helix</keyword>
<reference evidence="12" key="1">
    <citation type="submission" date="2019-05" db="EMBL/GenBank/DDBJ databases">
        <authorList>
            <person name="Naeem R."/>
            <person name="Antony C."/>
            <person name="Guan Q."/>
        </authorList>
    </citation>
    <scope>NUCLEOTIDE SEQUENCE</scope>
    <source>
        <strain evidence="12">2</strain>
    </source>
</reference>
<gene>
    <name evidence="12" type="primary">eccCa1_6</name>
    <name evidence="12" type="ORF">BIN_B_03058</name>
</gene>
<keyword evidence="4" id="KW-0677">Repeat</keyword>
<dbReference type="PANTHER" id="PTHR22683">
    <property type="entry name" value="SPORULATION PROTEIN RELATED"/>
    <property type="match status" value="1"/>
</dbReference>
<evidence type="ECO:0000259" key="11">
    <source>
        <dbReference type="PROSITE" id="PS50901"/>
    </source>
</evidence>
<feature type="transmembrane region" description="Helical" evidence="10">
    <location>
        <begin position="67"/>
        <end position="86"/>
    </location>
</feature>
<evidence type="ECO:0000256" key="5">
    <source>
        <dbReference type="ARBA" id="ARBA00022741"/>
    </source>
</evidence>
<dbReference type="InterPro" id="IPR027417">
    <property type="entry name" value="P-loop_NTPase"/>
</dbReference>
<dbReference type="NCBIfam" id="TIGR03925">
    <property type="entry name" value="T7SS_EccC_b"/>
    <property type="match status" value="1"/>
</dbReference>
<dbReference type="InterPro" id="IPR023836">
    <property type="entry name" value="EccCa-like_Actinobacteria"/>
</dbReference>
<dbReference type="NCBIfam" id="TIGR03924">
    <property type="entry name" value="T7SS_EccC_a"/>
    <property type="match status" value="1"/>
</dbReference>
<evidence type="ECO:0000256" key="2">
    <source>
        <dbReference type="ARBA" id="ARBA00022475"/>
    </source>
</evidence>
<dbReference type="Pfam" id="PF01580">
    <property type="entry name" value="FtsK_SpoIIIE"/>
    <property type="match status" value="2"/>
</dbReference>
<keyword evidence="3 10" id="KW-0812">Transmembrane</keyword>
<evidence type="ECO:0000256" key="10">
    <source>
        <dbReference type="SAM" id="Phobius"/>
    </source>
</evidence>
<accession>A0A653EQ05</accession>
<evidence type="ECO:0000256" key="7">
    <source>
        <dbReference type="ARBA" id="ARBA00022989"/>
    </source>
</evidence>
<evidence type="ECO:0000256" key="9">
    <source>
        <dbReference type="PROSITE-ProRule" id="PRU00289"/>
    </source>
</evidence>
<dbReference type="Gene3D" id="3.40.50.300">
    <property type="entry name" value="P-loop containing nucleotide triphosphate hydrolases"/>
    <property type="match status" value="3"/>
</dbReference>
<dbReference type="SMART" id="SM00382">
    <property type="entry name" value="AAA"/>
    <property type="match status" value="3"/>
</dbReference>
<dbReference type="InterPro" id="IPR050206">
    <property type="entry name" value="FtsK/SpoIIIE/SftA"/>
</dbReference>
<protein>
    <submittedName>
        <fullName evidence="12">ESX-1 secretion system protein EccCa1</fullName>
    </submittedName>
</protein>
<sequence length="1395" mass="153923">MRISFLRPANPVPPPRIIRDEIEVPPPKEIEQGEPASRIRTVGLPILMIVLVAGMVALMIRSGRAFSPLMILFPLMMLGGVGGMAFGQRGGTGTSRAQVLEDRKAATRGLGMIREKVFDRGLSMHAGLQSSYPDPQMLASRIGGERMWEVVPTGDGFTALRYGLGDVELAARIVAPEAPPGEFLEPVSWVSTVRFLRHHSTVSSMPVVVTAARFPVIGFTGDRDITLGMVRSMLLQAAVTHGPDNLAMVVLTDDPDAPAWSWMKWLPHSQHPYELDRLGSVRMMYRDWSTLQTSLGGDEADPDDPNKVIDFTMNFNPDPEFTTDNYRHVLVVVDSAVTDKLVDSVIAPRAGVTWLLVGPPDGASTQALNAEEGITLRCDSDGSVWRSEADRPLAEPVKVAVADNVSLVDAQTVARQLARYEVATLANMGRQAKQAERGRDWQTLMRVRDPGALEPLDLWSVINRYDDKRRLKIPIGFFQNGDRLELDIKQAAEGGTGPHGQLLGTTGSGKSEFLRNLVINGCVTHSPDVLNWLLVDFKGGATFNGLDELPHVSAVITNMEQEAHLVARMKEMINGEIDRRYRIFREAKELNPRYDVKDLRDYEKLRERGVDLPPLPSLFVVIDEWAELLQMHPDYGELFRRIGRVGRSVALHLLYASQNLDNSGRASGLETNIGYKIGLKTQTASDSRALLDGSDAAYRLSGSPGHGVLRPTGGDLIGFYAGWTGAAYFPPVVPTAGSNGHRGGNTTLDPNLVEPRAFTAAPQPLPNTGADVEVPEPQHTEEEIESAPTIFTTVIERLKSAHFAPPYRMWLPPLEATTLDSLEPELRDWQVPSNESIANLVVPFGLFDNPLKHEQPKWALDAEKNLLILGGSGAGKSTAVKTLVCSLALANTPEQIQMYIVDYAGGGLSPLADLPHVGAVVTRSDPDAINRILMQMGTLLTARERLFRENRITIDEYRQARTNPDCPFLQQDPYGDVFVIIDGWDAAVAQDQVLQFRGGEVEALLVGARNYGLHFVLTTARVVEMRGIEPNMNTVIELHNETELSRVGSQLAKQRRKDPGHAITTGSEFQGLVSLPRIDSVADPATVPAGMTALVEMIAERFAARGAERLRTLPTSLTRDQLGAMVFAADEAAAADPRQSQLADKRRLRIALGVREDTLGPAYAEMYREPHLLILGEAKSGKSELIGTVCDSISRRFATKDDAVIVLIDPRRRHLGRVGLKNVFAHIHREDEIQPTNEALYRQLNLAEREVPADLDAETRAARSWWSGPEIFFVIDDYHLAVDLRSAVPPVMHAMAPWLQNESLARGFHFVLARSSEELYLATSRDPLIKRMLQDRVPTVLLSADKFDGQIGDTKFERFPFPGRARYIEASLARKNRIQAAWSGVRDSQETDFED</sequence>
<dbReference type="InterPro" id="IPR003593">
    <property type="entry name" value="AAA+_ATPase"/>
</dbReference>
<dbReference type="GO" id="GO:0005524">
    <property type="term" value="F:ATP binding"/>
    <property type="evidence" value="ECO:0007669"/>
    <property type="project" value="UniProtKB-UniRule"/>
</dbReference>
<feature type="binding site" evidence="9">
    <location>
        <begin position="504"/>
        <end position="511"/>
    </location>
    <ligand>
        <name>ATP</name>
        <dbReference type="ChEBI" id="CHEBI:30616"/>
    </ligand>
</feature>
<organism evidence="12">
    <name type="scientific">Mycobacterium riyadhense</name>
    <dbReference type="NCBI Taxonomy" id="486698"/>
    <lineage>
        <taxon>Bacteria</taxon>
        <taxon>Bacillati</taxon>
        <taxon>Actinomycetota</taxon>
        <taxon>Actinomycetes</taxon>
        <taxon>Mycobacteriales</taxon>
        <taxon>Mycobacteriaceae</taxon>
        <taxon>Mycobacterium</taxon>
    </lineage>
</organism>
<feature type="binding site" evidence="9">
    <location>
        <begin position="1176"/>
        <end position="1183"/>
    </location>
    <ligand>
        <name>ATP</name>
        <dbReference type="ChEBI" id="CHEBI:30616"/>
    </ligand>
</feature>
<dbReference type="PANTHER" id="PTHR22683:SF1">
    <property type="entry name" value="TYPE VII SECRETION SYSTEM PROTEIN ESSC"/>
    <property type="match status" value="1"/>
</dbReference>
<keyword evidence="8 10" id="KW-0472">Membrane</keyword>
<dbReference type="RefSeq" id="WP_204802780.1">
    <property type="nucleotide sequence ID" value="NZ_CAJMWL010000001.1"/>
</dbReference>
<dbReference type="InterPro" id="IPR002543">
    <property type="entry name" value="FtsK_dom"/>
</dbReference>
<dbReference type="SUPFAM" id="SSF52540">
    <property type="entry name" value="P-loop containing nucleoside triphosphate hydrolases"/>
    <property type="match status" value="3"/>
</dbReference>
<keyword evidence="6 9" id="KW-0067">ATP-binding</keyword>
<proteinExistence type="predicted"/>
<dbReference type="EMBL" id="LR589094">
    <property type="protein sequence ID" value="VTO99586.1"/>
    <property type="molecule type" value="Genomic_DNA"/>
</dbReference>
<evidence type="ECO:0000256" key="4">
    <source>
        <dbReference type="ARBA" id="ARBA00022737"/>
    </source>
</evidence>
<feature type="binding site" evidence="9">
    <location>
        <begin position="870"/>
        <end position="877"/>
    </location>
    <ligand>
        <name>ATP</name>
        <dbReference type="ChEBI" id="CHEBI:30616"/>
    </ligand>
</feature>
<keyword evidence="5 9" id="KW-0547">Nucleotide-binding</keyword>
<evidence type="ECO:0000256" key="8">
    <source>
        <dbReference type="ARBA" id="ARBA00023136"/>
    </source>
</evidence>
<dbReference type="PROSITE" id="PS50901">
    <property type="entry name" value="FTSK"/>
    <property type="match status" value="3"/>
</dbReference>
<feature type="domain" description="FtsK" evidence="11">
    <location>
        <begin position="1159"/>
        <end position="1348"/>
    </location>
</feature>
<feature type="transmembrane region" description="Helical" evidence="10">
    <location>
        <begin position="42"/>
        <end position="60"/>
    </location>
</feature>
<dbReference type="InterPro" id="IPR023837">
    <property type="entry name" value="EccCb-like_Actinobacteria"/>
</dbReference>
<dbReference type="GO" id="GO:0005886">
    <property type="term" value="C:plasma membrane"/>
    <property type="evidence" value="ECO:0007669"/>
    <property type="project" value="UniProtKB-SubCell"/>
</dbReference>
<feature type="domain" description="FtsK" evidence="11">
    <location>
        <begin position="481"/>
        <end position="688"/>
    </location>
</feature>
<evidence type="ECO:0000313" key="12">
    <source>
        <dbReference type="EMBL" id="VTO99586.1"/>
    </source>
</evidence>
<evidence type="ECO:0000256" key="3">
    <source>
        <dbReference type="ARBA" id="ARBA00022692"/>
    </source>
</evidence>
<feature type="domain" description="FtsK" evidence="11">
    <location>
        <begin position="854"/>
        <end position="1051"/>
    </location>
</feature>
<keyword evidence="2" id="KW-1003">Cell membrane</keyword>
<evidence type="ECO:0000256" key="6">
    <source>
        <dbReference type="ARBA" id="ARBA00022840"/>
    </source>
</evidence>
<name>A0A653EQ05_9MYCO</name>
<dbReference type="GO" id="GO:0003677">
    <property type="term" value="F:DNA binding"/>
    <property type="evidence" value="ECO:0007669"/>
    <property type="project" value="InterPro"/>
</dbReference>
<evidence type="ECO:0000256" key="1">
    <source>
        <dbReference type="ARBA" id="ARBA00004651"/>
    </source>
</evidence>